<evidence type="ECO:0008006" key="4">
    <source>
        <dbReference type="Google" id="ProtNLM"/>
    </source>
</evidence>
<evidence type="ECO:0000256" key="1">
    <source>
        <dbReference type="SAM" id="MobiDB-lite"/>
    </source>
</evidence>
<dbReference type="Proteomes" id="UP001632037">
    <property type="component" value="Unassembled WGS sequence"/>
</dbReference>
<comment type="caution">
    <text evidence="2">The sequence shown here is derived from an EMBL/GenBank/DDBJ whole genome shotgun (WGS) entry which is preliminary data.</text>
</comment>
<protein>
    <recommendedName>
        <fullName evidence="4">INO80 complex subunit B-like conserved region domain-containing protein</fullName>
    </recommendedName>
</protein>
<feature type="region of interest" description="Disordered" evidence="1">
    <location>
        <begin position="89"/>
        <end position="134"/>
    </location>
</feature>
<evidence type="ECO:0000313" key="3">
    <source>
        <dbReference type="Proteomes" id="UP001632037"/>
    </source>
</evidence>
<evidence type="ECO:0000313" key="2">
    <source>
        <dbReference type="EMBL" id="KAL3667537.1"/>
    </source>
</evidence>
<accession>A0ABD3FNU2</accession>
<organism evidence="2 3">
    <name type="scientific">Phytophthora oleae</name>
    <dbReference type="NCBI Taxonomy" id="2107226"/>
    <lineage>
        <taxon>Eukaryota</taxon>
        <taxon>Sar</taxon>
        <taxon>Stramenopiles</taxon>
        <taxon>Oomycota</taxon>
        <taxon>Peronosporomycetes</taxon>
        <taxon>Peronosporales</taxon>
        <taxon>Peronosporaceae</taxon>
        <taxon>Phytophthora</taxon>
    </lineage>
</organism>
<feature type="region of interest" description="Disordered" evidence="1">
    <location>
        <begin position="162"/>
        <end position="238"/>
    </location>
</feature>
<gene>
    <name evidence="2" type="ORF">V7S43_007092</name>
</gene>
<feature type="compositionally biased region" description="Acidic residues" evidence="1">
    <location>
        <begin position="166"/>
        <end position="192"/>
    </location>
</feature>
<feature type="compositionally biased region" description="Basic and acidic residues" evidence="1">
    <location>
        <begin position="209"/>
        <end position="222"/>
    </location>
</feature>
<sequence>MSEAGSDDENINHREPALEAEVVALNALKRQYRHVRSLRDTLGENDTMVRMAAEHLQTLEWAQNVTDYVQAQRDRHHQEQDEELAAYQQAEGGGGDLPTDTAGPTTAAKCGQATPVPSAEAMKRGATGNAVGRPTKRVNRLMNLVWSGIPIITEEDCKASRRIEQEAEANDDDGEESSEQGSEEESAEEETEGDTRDNREEEGDEEAKQDEQTQRRSTRGDENDSDYNPSSDEVADDD</sequence>
<name>A0ABD3FNU2_9STRA</name>
<keyword evidence="3" id="KW-1185">Reference proteome</keyword>
<dbReference type="EMBL" id="JBIMZQ010000013">
    <property type="protein sequence ID" value="KAL3667537.1"/>
    <property type="molecule type" value="Genomic_DNA"/>
</dbReference>
<proteinExistence type="predicted"/>
<dbReference type="AlphaFoldDB" id="A0ABD3FNU2"/>
<reference evidence="2 3" key="1">
    <citation type="submission" date="2024-09" db="EMBL/GenBank/DDBJ databases">
        <title>Genome sequencing and assembly of Phytophthora oleae, isolate VK10A, causative agent of rot of olive drupes.</title>
        <authorList>
            <person name="Conti Taguali S."/>
            <person name="Riolo M."/>
            <person name="La Spada F."/>
            <person name="Cacciola S.O."/>
            <person name="Dionisio G."/>
        </authorList>
    </citation>
    <scope>NUCLEOTIDE SEQUENCE [LARGE SCALE GENOMIC DNA]</scope>
    <source>
        <strain evidence="2 3">VK10A</strain>
    </source>
</reference>